<name>A0A8S4NND2_OWEFU</name>
<dbReference type="CDD" id="cd18989">
    <property type="entry name" value="LGIC_ECD_cation"/>
    <property type="match status" value="1"/>
</dbReference>
<evidence type="ECO:0000256" key="12">
    <source>
        <dbReference type="ARBA" id="ARBA00023303"/>
    </source>
</evidence>
<dbReference type="GO" id="GO:0004888">
    <property type="term" value="F:transmembrane signaling receptor activity"/>
    <property type="evidence" value="ECO:0007669"/>
    <property type="project" value="InterPro"/>
</dbReference>
<evidence type="ECO:0000313" key="17">
    <source>
        <dbReference type="EMBL" id="CAH1782727.1"/>
    </source>
</evidence>
<comment type="subcellular location">
    <subcellularLocation>
        <location evidence="13">Synaptic cell membrane</location>
        <topology evidence="13">Multi-pass membrane protein</topology>
    </subcellularLocation>
</comment>
<evidence type="ECO:0000313" key="18">
    <source>
        <dbReference type="Proteomes" id="UP000749559"/>
    </source>
</evidence>
<dbReference type="Gene3D" id="1.20.58.390">
    <property type="entry name" value="Neurotransmitter-gated ion-channel transmembrane domain"/>
    <property type="match status" value="1"/>
</dbReference>
<dbReference type="AlphaFoldDB" id="A0A8S4NND2"/>
<evidence type="ECO:0000256" key="10">
    <source>
        <dbReference type="ARBA" id="ARBA00023180"/>
    </source>
</evidence>
<keyword evidence="1 14" id="KW-0813">Transport</keyword>
<dbReference type="SUPFAM" id="SSF63712">
    <property type="entry name" value="Nicotinic receptor ligand binding domain-like"/>
    <property type="match status" value="1"/>
</dbReference>
<keyword evidence="4 14" id="KW-1133">Transmembrane helix</keyword>
<evidence type="ECO:0000256" key="14">
    <source>
        <dbReference type="RuleBase" id="RU000687"/>
    </source>
</evidence>
<dbReference type="InterPro" id="IPR006029">
    <property type="entry name" value="Neurotrans-gated_channel_TM"/>
</dbReference>
<evidence type="ECO:0000256" key="7">
    <source>
        <dbReference type="ARBA" id="ARBA00023136"/>
    </source>
</evidence>
<dbReference type="PRINTS" id="PR00254">
    <property type="entry name" value="NICOTINICR"/>
</dbReference>
<dbReference type="SUPFAM" id="SSF90112">
    <property type="entry name" value="Neurotransmitter-gated ion-channel transmembrane pore"/>
    <property type="match status" value="1"/>
</dbReference>
<dbReference type="InterPro" id="IPR036734">
    <property type="entry name" value="Neur_chan_lig-bd_sf"/>
</dbReference>
<proteinExistence type="inferred from homology"/>
<comment type="caution">
    <text evidence="17">The sequence shown here is derived from an EMBL/GenBank/DDBJ whole genome shotgun (WGS) entry which is preliminary data.</text>
</comment>
<evidence type="ECO:0000259" key="15">
    <source>
        <dbReference type="Pfam" id="PF02931"/>
    </source>
</evidence>
<protein>
    <submittedName>
        <fullName evidence="17">Uncharacterized protein</fullName>
    </submittedName>
</protein>
<sequence length="495" mass="55981">MTQMRRVVLIQGSSVMALMNGKYTISELKTLLQLLLCVIFLCQVTKAANSSETSINWHGKIYKDFIDNGVYTPHVFPGRGNGTPIVVSASLSLSTLQDIDEKNQLLKTAGWVMMLWKDESFQWNPEDYGGVEKIHVPNHHIWIPDLTFINSLNLKTFQYGSDNKAMINYSGYVNFGPGHNFVTSCAIDVTYFPFDVQTCRLYMTSWVYDDSQLKLTTDPWPKVVNHSGLDNHGEWIVEDTWVELQTVPYNVNPYDGNGETNYTVIQCNLRFSRMPLYYMVNVICPCFLITLLSVSVFCLPSGCGEKISLGITVLLSYVVFLLIVVDMMPPRSDKMPLLGVFLAIVMILTASSILSSILVVSMDDKASYSWPSPHLQAFTTFMARVLCVSNKLHKSSAKQNSKLTQVRPCEDMKIKSEVDVYTCQDSNMDGEYKTAEDPDHRHTVALQGEKGLGLESHDWKFVARVVDRFLLYLYLIILSLLCLVSLVLWLMPKAK</sequence>
<gene>
    <name evidence="17" type="ORF">OFUS_LOCUS9143</name>
</gene>
<dbReference type="Pfam" id="PF02931">
    <property type="entry name" value="Neur_chan_LBD"/>
    <property type="match status" value="1"/>
</dbReference>
<dbReference type="FunFam" id="2.70.170.10:FF:000028">
    <property type="entry name" value="AcetylCholine Receptor"/>
    <property type="match status" value="1"/>
</dbReference>
<keyword evidence="9" id="KW-0675">Receptor</keyword>
<keyword evidence="12 14" id="KW-0407">Ion channel</keyword>
<dbReference type="EMBL" id="CAIIXF020000005">
    <property type="protein sequence ID" value="CAH1782727.1"/>
    <property type="molecule type" value="Genomic_DNA"/>
</dbReference>
<evidence type="ECO:0000256" key="3">
    <source>
        <dbReference type="ARBA" id="ARBA00022692"/>
    </source>
</evidence>
<evidence type="ECO:0000256" key="1">
    <source>
        <dbReference type="ARBA" id="ARBA00022448"/>
    </source>
</evidence>
<comment type="similarity">
    <text evidence="14">Belongs to the ligand-gated ion channel (TC 1.A.9) family.</text>
</comment>
<evidence type="ECO:0000256" key="11">
    <source>
        <dbReference type="ARBA" id="ARBA00023286"/>
    </source>
</evidence>
<dbReference type="InterPro" id="IPR036719">
    <property type="entry name" value="Neuro-gated_channel_TM_sf"/>
</dbReference>
<dbReference type="OrthoDB" id="5809364at2759"/>
<feature type="domain" description="Neurotransmitter-gated ion-channel ligand-binding" evidence="15">
    <location>
        <begin position="60"/>
        <end position="274"/>
    </location>
</feature>
<dbReference type="CDD" id="cd19051">
    <property type="entry name" value="LGIC_TM_cation"/>
    <property type="match status" value="1"/>
</dbReference>
<keyword evidence="10" id="KW-0325">Glycoprotein</keyword>
<evidence type="ECO:0000256" key="8">
    <source>
        <dbReference type="ARBA" id="ARBA00023157"/>
    </source>
</evidence>
<feature type="transmembrane region" description="Helical" evidence="14">
    <location>
        <begin position="337"/>
        <end position="360"/>
    </location>
</feature>
<dbReference type="InterPro" id="IPR006202">
    <property type="entry name" value="Neur_chan_lig-bd"/>
</dbReference>
<dbReference type="PRINTS" id="PR00252">
    <property type="entry name" value="NRIONCHANNEL"/>
</dbReference>
<dbReference type="GO" id="GO:0022848">
    <property type="term" value="F:acetylcholine-gated monoatomic cation-selective channel activity"/>
    <property type="evidence" value="ECO:0007669"/>
    <property type="project" value="InterPro"/>
</dbReference>
<keyword evidence="18" id="KW-1185">Reference proteome</keyword>
<evidence type="ECO:0000256" key="9">
    <source>
        <dbReference type="ARBA" id="ARBA00023170"/>
    </source>
</evidence>
<feature type="transmembrane region" description="Helical" evidence="14">
    <location>
        <begin position="307"/>
        <end position="325"/>
    </location>
</feature>
<organism evidence="17 18">
    <name type="scientific">Owenia fusiformis</name>
    <name type="common">Polychaete worm</name>
    <dbReference type="NCBI Taxonomy" id="6347"/>
    <lineage>
        <taxon>Eukaryota</taxon>
        <taxon>Metazoa</taxon>
        <taxon>Spiralia</taxon>
        <taxon>Lophotrochozoa</taxon>
        <taxon>Annelida</taxon>
        <taxon>Polychaeta</taxon>
        <taxon>Sedentaria</taxon>
        <taxon>Canalipalpata</taxon>
        <taxon>Sabellida</taxon>
        <taxon>Oweniida</taxon>
        <taxon>Oweniidae</taxon>
        <taxon>Owenia</taxon>
    </lineage>
</organism>
<dbReference type="GO" id="GO:0045211">
    <property type="term" value="C:postsynaptic membrane"/>
    <property type="evidence" value="ECO:0007669"/>
    <property type="project" value="InterPro"/>
</dbReference>
<evidence type="ECO:0000259" key="16">
    <source>
        <dbReference type="Pfam" id="PF02932"/>
    </source>
</evidence>
<keyword evidence="2" id="KW-1003">Cell membrane</keyword>
<dbReference type="InterPro" id="IPR018000">
    <property type="entry name" value="Neurotransmitter_ion_chnl_CS"/>
</dbReference>
<accession>A0A8S4NND2</accession>
<feature type="transmembrane region" description="Helical" evidence="14">
    <location>
        <begin position="276"/>
        <end position="300"/>
    </location>
</feature>
<keyword evidence="7 14" id="KW-0472">Membrane</keyword>
<dbReference type="Proteomes" id="UP000749559">
    <property type="component" value="Unassembled WGS sequence"/>
</dbReference>
<keyword evidence="11" id="KW-1071">Ligand-gated ion channel</keyword>
<dbReference type="Gene3D" id="2.70.170.10">
    <property type="entry name" value="Neurotransmitter-gated ion-channel ligand-binding domain"/>
    <property type="match status" value="1"/>
</dbReference>
<dbReference type="Pfam" id="PF02932">
    <property type="entry name" value="Neur_chan_memb"/>
    <property type="match status" value="1"/>
</dbReference>
<evidence type="ECO:0000256" key="6">
    <source>
        <dbReference type="ARBA" id="ARBA00023065"/>
    </source>
</evidence>
<evidence type="ECO:0000256" key="5">
    <source>
        <dbReference type="ARBA" id="ARBA00023018"/>
    </source>
</evidence>
<evidence type="ECO:0000256" key="13">
    <source>
        <dbReference type="ARBA" id="ARBA00034099"/>
    </source>
</evidence>
<keyword evidence="8" id="KW-1015">Disulfide bond</keyword>
<keyword evidence="3 14" id="KW-0812">Transmembrane</keyword>
<dbReference type="PROSITE" id="PS00236">
    <property type="entry name" value="NEUROTR_ION_CHANNEL"/>
    <property type="match status" value="1"/>
</dbReference>
<reference evidence="17" key="1">
    <citation type="submission" date="2022-03" db="EMBL/GenBank/DDBJ databases">
        <authorList>
            <person name="Martin C."/>
        </authorList>
    </citation>
    <scope>NUCLEOTIDE SEQUENCE</scope>
</reference>
<dbReference type="PANTHER" id="PTHR18945">
    <property type="entry name" value="NEUROTRANSMITTER GATED ION CHANNEL"/>
    <property type="match status" value="1"/>
</dbReference>
<feature type="transmembrane region" description="Helical" evidence="14">
    <location>
        <begin position="469"/>
        <end position="491"/>
    </location>
</feature>
<keyword evidence="6 14" id="KW-0406">Ion transport</keyword>
<evidence type="ECO:0000256" key="2">
    <source>
        <dbReference type="ARBA" id="ARBA00022475"/>
    </source>
</evidence>
<feature type="domain" description="Neurotransmitter-gated ion-channel transmembrane" evidence="16">
    <location>
        <begin position="282"/>
        <end position="483"/>
    </location>
</feature>
<keyword evidence="5" id="KW-0770">Synapse</keyword>
<dbReference type="InterPro" id="IPR038050">
    <property type="entry name" value="Neuro_actylchol_rec"/>
</dbReference>
<dbReference type="InterPro" id="IPR006201">
    <property type="entry name" value="Neur_channel"/>
</dbReference>
<evidence type="ECO:0000256" key="4">
    <source>
        <dbReference type="ARBA" id="ARBA00022989"/>
    </source>
</evidence>
<dbReference type="InterPro" id="IPR002394">
    <property type="entry name" value="Nicotinic_acetylcholine_rcpt"/>
</dbReference>